<dbReference type="AlphaFoldDB" id="A0A1B7NJV5"/>
<protein>
    <submittedName>
        <fullName evidence="2">Uncharacterized protein</fullName>
    </submittedName>
</protein>
<evidence type="ECO:0000256" key="1">
    <source>
        <dbReference type="SAM" id="MobiDB-lite"/>
    </source>
</evidence>
<proteinExistence type="predicted"/>
<accession>A0A1B7NJV5</accession>
<dbReference type="EMBL" id="LGUA01003897">
    <property type="protein sequence ID" value="OAX76950.1"/>
    <property type="molecule type" value="Genomic_DNA"/>
</dbReference>
<comment type="caution">
    <text evidence="2">The sequence shown here is derived from an EMBL/GenBank/DDBJ whole genome shotgun (WGS) entry which is preliminary data.</text>
</comment>
<evidence type="ECO:0000313" key="2">
    <source>
        <dbReference type="EMBL" id="OAX76950.1"/>
    </source>
</evidence>
<organism evidence="2 3">
    <name type="scientific">Emergomyces africanus</name>
    <dbReference type="NCBI Taxonomy" id="1955775"/>
    <lineage>
        <taxon>Eukaryota</taxon>
        <taxon>Fungi</taxon>
        <taxon>Dikarya</taxon>
        <taxon>Ascomycota</taxon>
        <taxon>Pezizomycotina</taxon>
        <taxon>Eurotiomycetes</taxon>
        <taxon>Eurotiomycetidae</taxon>
        <taxon>Onygenales</taxon>
        <taxon>Ajellomycetaceae</taxon>
        <taxon>Emergomyces</taxon>
    </lineage>
</organism>
<keyword evidence="3" id="KW-1185">Reference proteome</keyword>
<gene>
    <name evidence="2" type="ORF">ACJ72_08757</name>
</gene>
<sequence>MSLTTIDIEKMIKLVLKNAVTVNKNLSDCQFKQPTDKDDRTQHYQTQTLDH</sequence>
<feature type="region of interest" description="Disordered" evidence="1">
    <location>
        <begin position="29"/>
        <end position="51"/>
    </location>
</feature>
<evidence type="ECO:0000313" key="3">
    <source>
        <dbReference type="Proteomes" id="UP000091918"/>
    </source>
</evidence>
<reference evidence="2 3" key="1">
    <citation type="submission" date="2015-07" db="EMBL/GenBank/DDBJ databases">
        <title>Emmonsia species relationships and genome sequence.</title>
        <authorList>
            <person name="Cuomo C.A."/>
            <person name="Schwartz I.S."/>
            <person name="Kenyon C."/>
            <person name="de Hoog G.S."/>
            <person name="Govender N.P."/>
            <person name="Botha A."/>
            <person name="Moreno L."/>
            <person name="de Vries M."/>
            <person name="Munoz J.F."/>
            <person name="Stielow J.B."/>
        </authorList>
    </citation>
    <scope>NUCLEOTIDE SEQUENCE [LARGE SCALE GENOMIC DNA]</scope>
    <source>
        <strain evidence="2 3">CBS 136260</strain>
    </source>
</reference>
<dbReference type="Proteomes" id="UP000091918">
    <property type="component" value="Unassembled WGS sequence"/>
</dbReference>
<name>A0A1B7NJV5_9EURO</name>